<evidence type="ECO:0000313" key="1">
    <source>
        <dbReference type="EMBL" id="EQB43178.1"/>
    </source>
</evidence>
<comment type="caution">
    <text evidence="1">The sequence shown here is derived from an EMBL/GenBank/DDBJ whole genome shotgun (WGS) entry which is preliminary data.</text>
</comment>
<organism evidence="1 2">
    <name type="scientific">Colletotrichum gloeosporioides (strain Cg-14)</name>
    <name type="common">Anthracnose fungus</name>
    <name type="synonym">Glomerella cingulata</name>
    <dbReference type="NCBI Taxonomy" id="1237896"/>
    <lineage>
        <taxon>Eukaryota</taxon>
        <taxon>Fungi</taxon>
        <taxon>Dikarya</taxon>
        <taxon>Ascomycota</taxon>
        <taxon>Pezizomycotina</taxon>
        <taxon>Sordariomycetes</taxon>
        <taxon>Hypocreomycetidae</taxon>
        <taxon>Glomerellales</taxon>
        <taxon>Glomerellaceae</taxon>
        <taxon>Colletotrichum</taxon>
        <taxon>Colletotrichum gloeosporioides species complex</taxon>
    </lineage>
</organism>
<dbReference type="HOGENOM" id="CLU_3406346_0_0_1"/>
<accession>T0JRZ5</accession>
<reference evidence="2" key="1">
    <citation type="journal article" date="2013" name="Mol. Plant Microbe Interact.">
        <title>Global aspects of pacC regulation of pathogenicity genes in Colletotrichum gloeosporioides as revealed by transcriptome analysis.</title>
        <authorList>
            <person name="Alkan N."/>
            <person name="Meng X."/>
            <person name="Friedlander G."/>
            <person name="Reuveni E."/>
            <person name="Sukno S."/>
            <person name="Sherman A."/>
            <person name="Thon M."/>
            <person name="Fluhr R."/>
            <person name="Prusky D."/>
        </authorList>
    </citation>
    <scope>NUCLEOTIDE SEQUENCE [LARGE SCALE GENOMIC DNA]</scope>
    <source>
        <strain evidence="2">Cg-14</strain>
    </source>
</reference>
<sequence length="30" mass="3268">MPSEITRSAPGHEVLPVLRLVCGQIQDHIA</sequence>
<protein>
    <submittedName>
        <fullName evidence="1">Uncharacterized protein</fullName>
    </submittedName>
</protein>
<proteinExistence type="predicted"/>
<dbReference type="AlphaFoldDB" id="T0JRZ5"/>
<evidence type="ECO:0000313" key="2">
    <source>
        <dbReference type="Proteomes" id="UP000015530"/>
    </source>
</evidence>
<gene>
    <name evidence="1" type="ORF">CGLO_18202</name>
</gene>
<dbReference type="Proteomes" id="UP000015530">
    <property type="component" value="Unassembled WGS sequence"/>
</dbReference>
<name>T0JRZ5_COLGC</name>
<dbReference type="EMBL" id="AMYD01004424">
    <property type="protein sequence ID" value="EQB43178.1"/>
    <property type="molecule type" value="Genomic_DNA"/>
</dbReference>